<dbReference type="Proteomes" id="UP000433483">
    <property type="component" value="Unassembled WGS sequence"/>
</dbReference>
<dbReference type="EMBL" id="QXGE01003419">
    <property type="protein sequence ID" value="KAE9275196.1"/>
    <property type="molecule type" value="Genomic_DNA"/>
</dbReference>
<gene>
    <name evidence="3" type="ORF">PF001_g26699</name>
    <name evidence="2" type="ORF">PF005_g27402</name>
    <name evidence="1" type="ORF">PF006_g26932</name>
</gene>
<evidence type="ECO:0000313" key="4">
    <source>
        <dbReference type="Proteomes" id="UP000433483"/>
    </source>
</evidence>
<evidence type="ECO:0000313" key="5">
    <source>
        <dbReference type="Proteomes" id="UP000437068"/>
    </source>
</evidence>
<sequence length="84" mass="8975">MAADVSAFVAGCLHCMVTANGCVPRPYGETLVATKPNEVLHFDFLTMIEGERGLKYVLVLKDGMSGFVELVACVSATSDQAYQS</sequence>
<evidence type="ECO:0000313" key="6">
    <source>
        <dbReference type="Proteomes" id="UP000440732"/>
    </source>
</evidence>
<accession>A0A6A3QV42</accession>
<dbReference type="Gene3D" id="3.30.420.10">
    <property type="entry name" value="Ribonuclease H-like superfamily/Ribonuclease H"/>
    <property type="match status" value="1"/>
</dbReference>
<dbReference type="SUPFAM" id="SSF53098">
    <property type="entry name" value="Ribonuclease H-like"/>
    <property type="match status" value="1"/>
</dbReference>
<dbReference type="EMBL" id="QXGA01003519">
    <property type="protein sequence ID" value="KAE9082318.1"/>
    <property type="molecule type" value="Genomic_DNA"/>
</dbReference>
<name>A0A6A3QV42_9STRA</name>
<dbReference type="AlphaFoldDB" id="A0A6A3QV42"/>
<reference evidence="4 5" key="1">
    <citation type="submission" date="2018-08" db="EMBL/GenBank/DDBJ databases">
        <title>Genomic investigation of the strawberry pathogen Phytophthora fragariae indicates pathogenicity is determined by transcriptional variation in three key races.</title>
        <authorList>
            <person name="Adams T.M."/>
            <person name="Armitage A.D."/>
            <person name="Sobczyk M.K."/>
            <person name="Bates H.J."/>
            <person name="Dunwell J.M."/>
            <person name="Nellist C.F."/>
            <person name="Harrison R.J."/>
        </authorList>
    </citation>
    <scope>NUCLEOTIDE SEQUENCE [LARGE SCALE GENOMIC DNA]</scope>
    <source>
        <strain evidence="3 5">A4</strain>
        <strain evidence="2 4">NOV-27</strain>
        <strain evidence="1 6">NOV-5</strain>
    </source>
</reference>
<evidence type="ECO:0000313" key="1">
    <source>
        <dbReference type="EMBL" id="KAE9082318.1"/>
    </source>
</evidence>
<evidence type="ECO:0008006" key="7">
    <source>
        <dbReference type="Google" id="ProtNLM"/>
    </source>
</evidence>
<dbReference type="EMBL" id="QXGB01003430">
    <property type="protein sequence ID" value="KAE9170825.1"/>
    <property type="molecule type" value="Genomic_DNA"/>
</dbReference>
<proteinExistence type="predicted"/>
<dbReference type="OrthoDB" id="88547at2759"/>
<dbReference type="GO" id="GO:0003676">
    <property type="term" value="F:nucleic acid binding"/>
    <property type="evidence" value="ECO:0007669"/>
    <property type="project" value="InterPro"/>
</dbReference>
<dbReference type="InterPro" id="IPR036397">
    <property type="entry name" value="RNaseH_sf"/>
</dbReference>
<keyword evidence="4" id="KW-1185">Reference proteome</keyword>
<evidence type="ECO:0000313" key="3">
    <source>
        <dbReference type="EMBL" id="KAE9275196.1"/>
    </source>
</evidence>
<protein>
    <recommendedName>
        <fullName evidence="7">Integrase catalytic domain-containing protein</fullName>
    </recommendedName>
</protein>
<evidence type="ECO:0000313" key="2">
    <source>
        <dbReference type="EMBL" id="KAE9170825.1"/>
    </source>
</evidence>
<comment type="caution">
    <text evidence="1">The sequence shown here is derived from an EMBL/GenBank/DDBJ whole genome shotgun (WGS) entry which is preliminary data.</text>
</comment>
<dbReference type="InterPro" id="IPR012337">
    <property type="entry name" value="RNaseH-like_sf"/>
</dbReference>
<dbReference type="Proteomes" id="UP000437068">
    <property type="component" value="Unassembled WGS sequence"/>
</dbReference>
<organism evidence="1 6">
    <name type="scientific">Phytophthora fragariae</name>
    <dbReference type="NCBI Taxonomy" id="53985"/>
    <lineage>
        <taxon>Eukaryota</taxon>
        <taxon>Sar</taxon>
        <taxon>Stramenopiles</taxon>
        <taxon>Oomycota</taxon>
        <taxon>Peronosporomycetes</taxon>
        <taxon>Peronosporales</taxon>
        <taxon>Peronosporaceae</taxon>
        <taxon>Phytophthora</taxon>
    </lineage>
</organism>
<dbReference type="Proteomes" id="UP000440732">
    <property type="component" value="Unassembled WGS sequence"/>
</dbReference>